<accession>A0A538SBK6</accession>
<dbReference type="EMBL" id="VBOS01000470">
    <property type="protein sequence ID" value="TMQ48736.1"/>
    <property type="molecule type" value="Genomic_DNA"/>
</dbReference>
<sequence>MVTSTSTPTRTVLLYAQDSRGLGHITRALTIARHLLASHPDLVVYIATKSPVASQFEVPERCDYIKLPTRLTPATWNATADDEEEARRRFRGIRSVLLREAALGLAPDLVLVDHEPLGSSGEFRDGLYALKERHPATRFVFGLRDIMDETDRIRDQWRALGVYEAFEELYDGIAVYGWPRLYDVAQAYAIPASTCSKLHYCGFIVRQPPAAGRAALRRELDLPPDGPLVLATVGSGSDGFPVLEAAGTAVERLRARMPALHAVMVTGPYMPAEHQALLQERASPTCRVLPQADTLRLMAAADAVVSM</sequence>
<dbReference type="PANTHER" id="PTHR21015">
    <property type="entry name" value="UDP-N-ACETYLGLUCOSAMINE--N-ACETYLMURAMYL-(PENTAPEPTIDE) PYROPHOSPHORYL-UNDECAPRENOL N-ACETYLGLUCOSAMINE TRANSFERASE 1"/>
    <property type="match status" value="1"/>
</dbReference>
<comment type="caution">
    <text evidence="1">The sequence shown here is derived from an EMBL/GenBank/DDBJ whole genome shotgun (WGS) entry which is preliminary data.</text>
</comment>
<gene>
    <name evidence="1" type="ORF">E6K72_12800</name>
</gene>
<protein>
    <recommendedName>
        <fullName evidence="3">Glycosyl transferase family 28 C-terminal domain-containing protein</fullName>
    </recommendedName>
</protein>
<evidence type="ECO:0008006" key="3">
    <source>
        <dbReference type="Google" id="ProtNLM"/>
    </source>
</evidence>
<evidence type="ECO:0000313" key="2">
    <source>
        <dbReference type="Proteomes" id="UP000317716"/>
    </source>
</evidence>
<dbReference type="Gene3D" id="3.40.50.2000">
    <property type="entry name" value="Glycogen Phosphorylase B"/>
    <property type="match status" value="1"/>
</dbReference>
<reference evidence="1 2" key="1">
    <citation type="journal article" date="2019" name="Nat. Microbiol.">
        <title>Mediterranean grassland soil C-N compound turnover is dependent on rainfall and depth, and is mediated by genomically divergent microorganisms.</title>
        <authorList>
            <person name="Diamond S."/>
            <person name="Andeer P.F."/>
            <person name="Li Z."/>
            <person name="Crits-Christoph A."/>
            <person name="Burstein D."/>
            <person name="Anantharaman K."/>
            <person name="Lane K.R."/>
            <person name="Thomas B.C."/>
            <person name="Pan C."/>
            <person name="Northen T.R."/>
            <person name="Banfield J.F."/>
        </authorList>
    </citation>
    <scope>NUCLEOTIDE SEQUENCE [LARGE SCALE GENOMIC DNA]</scope>
    <source>
        <strain evidence="1">WS_2</strain>
    </source>
</reference>
<dbReference type="GO" id="GO:0016757">
    <property type="term" value="F:glycosyltransferase activity"/>
    <property type="evidence" value="ECO:0007669"/>
    <property type="project" value="TreeGrafter"/>
</dbReference>
<dbReference type="Proteomes" id="UP000317716">
    <property type="component" value="Unassembled WGS sequence"/>
</dbReference>
<dbReference type="PANTHER" id="PTHR21015:SF28">
    <property type="entry name" value="SLL1722 PROTEIN"/>
    <property type="match status" value="1"/>
</dbReference>
<feature type="non-terminal residue" evidence="1">
    <location>
        <position position="307"/>
    </location>
</feature>
<dbReference type="AlphaFoldDB" id="A0A538SBK6"/>
<evidence type="ECO:0000313" key="1">
    <source>
        <dbReference type="EMBL" id="TMQ48736.1"/>
    </source>
</evidence>
<name>A0A538SBK6_UNCEI</name>
<dbReference type="SUPFAM" id="SSF53756">
    <property type="entry name" value="UDP-Glycosyltransferase/glycogen phosphorylase"/>
    <property type="match status" value="1"/>
</dbReference>
<organism evidence="1 2">
    <name type="scientific">Eiseniibacteriota bacterium</name>
    <dbReference type="NCBI Taxonomy" id="2212470"/>
    <lineage>
        <taxon>Bacteria</taxon>
        <taxon>Candidatus Eiseniibacteriota</taxon>
    </lineage>
</organism>
<proteinExistence type="predicted"/>